<evidence type="ECO:0000256" key="2">
    <source>
        <dbReference type="ARBA" id="ARBA00001933"/>
    </source>
</evidence>
<evidence type="ECO:0000256" key="3">
    <source>
        <dbReference type="ARBA" id="ARBA00004496"/>
    </source>
</evidence>
<evidence type="ECO:0000256" key="6">
    <source>
        <dbReference type="ARBA" id="ARBA00022533"/>
    </source>
</evidence>
<accession>F5RPS1</accession>
<organism evidence="14 15">
    <name type="scientific">Centipeda periodontii DSM 2778</name>
    <dbReference type="NCBI Taxonomy" id="888060"/>
    <lineage>
        <taxon>Bacteria</taxon>
        <taxon>Bacillati</taxon>
        <taxon>Bacillota</taxon>
        <taxon>Negativicutes</taxon>
        <taxon>Selenomonadales</taxon>
        <taxon>Selenomonadaceae</taxon>
        <taxon>Centipeda</taxon>
    </lineage>
</organism>
<comment type="caution">
    <text evidence="14">The sequence shown here is derived from an EMBL/GenBank/DDBJ whole genome shotgun (WGS) entry which is preliminary data.</text>
</comment>
<dbReference type="FunFam" id="3.40.50.2000:FF:000153">
    <property type="entry name" value="Alpha-1,4 glucan phosphorylase"/>
    <property type="match status" value="1"/>
</dbReference>
<dbReference type="SUPFAM" id="SSF53756">
    <property type="entry name" value="UDP-Glycosyltransferase/glycogen phosphorylase"/>
    <property type="match status" value="1"/>
</dbReference>
<evidence type="ECO:0000256" key="7">
    <source>
        <dbReference type="ARBA" id="ARBA00022676"/>
    </source>
</evidence>
<sequence>MFLILLRGFLSHAGIEGRGKQEKFGKGVDDLAQKDQVMRPTGKALETMKKILKSRFITTAHVLFGREVEELTEIEIYKTIAATAKQSISDNWIKTNKQYGERKEKQIYYFSIEFLLGRLLKSNLINLGIEEALKDVLKDFKLNLSDAYEAEPDAGLGNGGLGRLAACFIDSLAAHRLPGHGCTIRYQYGLFEQKIVGGNQVEIPDNWLRDGFAWEYRKPDKSVDVKFGGNAYMRDIGNGKLELVHENSMIVMAVPYDMPIVGYHNATVNTLRMWNAEVNRDFSDYGLLTQEQIQQRNDYRNFVESITRYLYPDDSTFEGRRMRLIQEYFFVSAGVQSIVRHYKKTGMGIYDFGKKIGIHINDTHPALCVAELMRVLVDDEGLTWEDAWAITRDTIAYTNHTIMPEALETWSLDMFKPLLPRIYMIIDEINRRHIEEVRRRYPNNEDKVRALSIIQDGVIHMARLSIVGGHSVNGVAKIHTGILKSTTLKDFYDYTPRKFNNKTNGITHRRWLMGANPELAALIDNILNSREWHRHPEKMDGLHDHVEDKNFLEQLMKIKHLRREGLAQYIEHHNGVKLNPDSMFDIQVKRIHSYKRQLMNILHIMYRYHRAQNEPSFLTQPVTYFFGGKAAPGYYIAKETIRLINVVADRINKDKRVNDFMKVIFIENFGVSIGELVYPAADVSEQISTASKEASGTGNMKFMMNGAITLGTLDGANVEIRDAVGSEHCVIFGLKAEEVMNYYATGAYSAWDEYNTNEKVRTVMNQLVDGTYGDFRSLYDYLLHANDEFFILKDFNAYDNARIEVMRRFKDKDGWARTAAMNVAHSGGFSSDRTIDEYAREIWNIHPVIIS</sequence>
<dbReference type="eggNOG" id="COG0058">
    <property type="taxonomic scope" value="Bacteria"/>
</dbReference>
<evidence type="ECO:0000313" key="15">
    <source>
        <dbReference type="Proteomes" id="UP000004067"/>
    </source>
</evidence>
<dbReference type="PIRSF" id="PIRSF000460">
    <property type="entry name" value="Pprylas_GlgP"/>
    <property type="match status" value="1"/>
</dbReference>
<keyword evidence="10 13" id="KW-0119">Carbohydrate metabolism</keyword>
<comment type="catalytic activity">
    <reaction evidence="1 13">
        <text>[(1-&gt;4)-alpha-D-glucosyl](n) + phosphate = [(1-&gt;4)-alpha-D-glucosyl](n-1) + alpha-D-glucose 1-phosphate</text>
        <dbReference type="Rhea" id="RHEA:41732"/>
        <dbReference type="Rhea" id="RHEA-COMP:9584"/>
        <dbReference type="Rhea" id="RHEA-COMP:9586"/>
        <dbReference type="ChEBI" id="CHEBI:15444"/>
        <dbReference type="ChEBI" id="CHEBI:43474"/>
        <dbReference type="ChEBI" id="CHEBI:58601"/>
        <dbReference type="EC" id="2.4.1.1"/>
    </reaction>
</comment>
<dbReference type="GO" id="GO:0030170">
    <property type="term" value="F:pyridoxal phosphate binding"/>
    <property type="evidence" value="ECO:0007669"/>
    <property type="project" value="InterPro"/>
</dbReference>
<dbReference type="NCBIfam" id="TIGR02093">
    <property type="entry name" value="P_ylase"/>
    <property type="match status" value="1"/>
</dbReference>
<dbReference type="InterPro" id="IPR000811">
    <property type="entry name" value="Glyco_trans_35"/>
</dbReference>
<dbReference type="Proteomes" id="UP000004067">
    <property type="component" value="Unassembled WGS sequence"/>
</dbReference>
<comment type="cofactor">
    <cofactor evidence="2 13">
        <name>pyridoxal 5'-phosphate</name>
        <dbReference type="ChEBI" id="CHEBI:597326"/>
    </cofactor>
</comment>
<evidence type="ECO:0000256" key="8">
    <source>
        <dbReference type="ARBA" id="ARBA00022679"/>
    </source>
</evidence>
<comment type="function">
    <text evidence="13">Allosteric enzyme that catalyzes the rate-limiting step in glycogen catabolism, the phosphorolytic cleavage of glycogen to produce glucose-1-phosphate, and plays a central role in maintaining cellular and organismal glucose homeostasis.</text>
</comment>
<evidence type="ECO:0000256" key="11">
    <source>
        <dbReference type="ARBA" id="ARBA00025174"/>
    </source>
</evidence>
<evidence type="ECO:0000256" key="12">
    <source>
        <dbReference type="PIRSR" id="PIRSR000460-1"/>
    </source>
</evidence>
<dbReference type="FunFam" id="3.40.50.2000:FF:000003">
    <property type="entry name" value="Alpha-1,4 glucan phosphorylase"/>
    <property type="match status" value="1"/>
</dbReference>
<keyword evidence="8 13" id="KW-0808">Transferase</keyword>
<evidence type="ECO:0000256" key="13">
    <source>
        <dbReference type="RuleBase" id="RU000587"/>
    </source>
</evidence>
<evidence type="ECO:0000256" key="4">
    <source>
        <dbReference type="ARBA" id="ARBA00006047"/>
    </source>
</evidence>
<evidence type="ECO:0000256" key="10">
    <source>
        <dbReference type="ARBA" id="ARBA00023277"/>
    </source>
</evidence>
<proteinExistence type="inferred from homology"/>
<feature type="modified residue" description="N6-(pyridoxal phosphate)lysine" evidence="12">
    <location>
        <position position="701"/>
    </location>
</feature>
<dbReference type="GO" id="GO:0005980">
    <property type="term" value="P:glycogen catabolic process"/>
    <property type="evidence" value="ECO:0007669"/>
    <property type="project" value="TreeGrafter"/>
</dbReference>
<dbReference type="EC" id="2.4.1.1" evidence="13"/>
<dbReference type="GO" id="GO:0005737">
    <property type="term" value="C:cytoplasm"/>
    <property type="evidence" value="ECO:0007669"/>
    <property type="project" value="UniProtKB-SubCell"/>
</dbReference>
<dbReference type="PANTHER" id="PTHR11468:SF3">
    <property type="entry name" value="GLYCOGEN PHOSPHORYLASE, LIVER FORM"/>
    <property type="match status" value="1"/>
</dbReference>
<dbReference type="STRING" id="888060.HMPREF9081_2257"/>
<evidence type="ECO:0000256" key="5">
    <source>
        <dbReference type="ARBA" id="ARBA00022490"/>
    </source>
</evidence>
<comment type="subcellular location">
    <subcellularLocation>
        <location evidence="3">Cytoplasm</location>
    </subcellularLocation>
</comment>
<keyword evidence="15" id="KW-1185">Reference proteome</keyword>
<dbReference type="GO" id="GO:0008184">
    <property type="term" value="F:glycogen phosphorylase activity"/>
    <property type="evidence" value="ECO:0007669"/>
    <property type="project" value="InterPro"/>
</dbReference>
<protein>
    <recommendedName>
        <fullName evidence="13">Alpha-1,4 glucan phosphorylase</fullName>
        <ecNumber evidence="13">2.4.1.1</ecNumber>
    </recommendedName>
</protein>
<dbReference type="AlphaFoldDB" id="F5RPS1"/>
<evidence type="ECO:0000256" key="9">
    <source>
        <dbReference type="ARBA" id="ARBA00022898"/>
    </source>
</evidence>
<dbReference type="EMBL" id="AFHQ01000055">
    <property type="protein sequence ID" value="EGK57572.1"/>
    <property type="molecule type" value="Genomic_DNA"/>
</dbReference>
<keyword evidence="6" id="KW-0021">Allosteric enzyme</keyword>
<dbReference type="CDD" id="cd04300">
    <property type="entry name" value="GT35_Glycogen_Phosphorylase"/>
    <property type="match status" value="1"/>
</dbReference>
<gene>
    <name evidence="14" type="primary">glgP</name>
    <name evidence="14" type="ORF">HMPREF9081_2257</name>
</gene>
<dbReference type="Pfam" id="PF00343">
    <property type="entry name" value="Phosphorylase"/>
    <property type="match status" value="1"/>
</dbReference>
<keyword evidence="7 13" id="KW-0328">Glycosyltransferase</keyword>
<dbReference type="HOGENOM" id="CLU_010198_1_1_9"/>
<reference evidence="14 15" key="1">
    <citation type="submission" date="2011-04" db="EMBL/GenBank/DDBJ databases">
        <authorList>
            <person name="Muzny D."/>
            <person name="Qin X."/>
            <person name="Deng J."/>
            <person name="Jiang H."/>
            <person name="Liu Y."/>
            <person name="Qu J."/>
            <person name="Song X.-Z."/>
            <person name="Zhang L."/>
            <person name="Thornton R."/>
            <person name="Coyle M."/>
            <person name="Francisco L."/>
            <person name="Jackson L."/>
            <person name="Javaid M."/>
            <person name="Korchina V."/>
            <person name="Kovar C."/>
            <person name="Mata R."/>
            <person name="Mathew T."/>
            <person name="Ngo R."/>
            <person name="Nguyen L."/>
            <person name="Nguyen N."/>
            <person name="Okwuonu G."/>
            <person name="Ongeri F."/>
            <person name="Pham C."/>
            <person name="Simmons D."/>
            <person name="Wilczek-Boney K."/>
            <person name="Hale W."/>
            <person name="Jakkamsetti A."/>
            <person name="Pham P."/>
            <person name="Ruth R."/>
            <person name="San Lucas F."/>
            <person name="Warren J."/>
            <person name="Zhang J."/>
            <person name="Zhao Z."/>
            <person name="Zhou C."/>
            <person name="Zhu D."/>
            <person name="Lee S."/>
            <person name="Bess C."/>
            <person name="Blankenburg K."/>
            <person name="Forbes L."/>
            <person name="Fu Q."/>
            <person name="Gubbala S."/>
            <person name="Hirani K."/>
            <person name="Jayaseelan J.C."/>
            <person name="Lara F."/>
            <person name="Munidasa M."/>
            <person name="Palculict T."/>
            <person name="Patil S."/>
            <person name="Pu L.-L."/>
            <person name="Saada N."/>
            <person name="Tang L."/>
            <person name="Weissenberger G."/>
            <person name="Zhu Y."/>
            <person name="Hemphill L."/>
            <person name="Shang Y."/>
            <person name="Youmans B."/>
            <person name="Ayvaz T."/>
            <person name="Ross M."/>
            <person name="Santibanez J."/>
            <person name="Aqrawi P."/>
            <person name="Gross S."/>
            <person name="Joshi V."/>
            <person name="Fowler G."/>
            <person name="Nazareth L."/>
            <person name="Reid J."/>
            <person name="Worley K."/>
            <person name="Petrosino J."/>
            <person name="Highlander S."/>
            <person name="Gibbs R."/>
        </authorList>
    </citation>
    <scope>NUCLEOTIDE SEQUENCE [LARGE SCALE GENOMIC DNA]</scope>
    <source>
        <strain evidence="14 15">DSM 2778</strain>
    </source>
</reference>
<dbReference type="PANTHER" id="PTHR11468">
    <property type="entry name" value="GLYCOGEN PHOSPHORYLASE"/>
    <property type="match status" value="1"/>
</dbReference>
<dbReference type="PROSITE" id="PS00102">
    <property type="entry name" value="PHOSPHORYLASE"/>
    <property type="match status" value="1"/>
</dbReference>
<evidence type="ECO:0000313" key="14">
    <source>
        <dbReference type="EMBL" id="EGK57572.1"/>
    </source>
</evidence>
<dbReference type="InterPro" id="IPR035090">
    <property type="entry name" value="Pyridoxal_P_attach_site"/>
</dbReference>
<keyword evidence="9 12" id="KW-0663">Pyridoxal phosphate</keyword>
<dbReference type="Gene3D" id="3.40.50.2000">
    <property type="entry name" value="Glycogen Phosphorylase B"/>
    <property type="match status" value="2"/>
</dbReference>
<evidence type="ECO:0000256" key="1">
    <source>
        <dbReference type="ARBA" id="ARBA00001275"/>
    </source>
</evidence>
<comment type="function">
    <text evidence="11">Phosphorylase is an important allosteric enzyme in carbohydrate metabolism. Enzymes from different sources differ in their regulatory mechanisms and in their natural substrates. However, all known phosphorylases share catalytic and structural properties.</text>
</comment>
<comment type="similarity">
    <text evidence="4 13">Belongs to the glycogen phosphorylase family.</text>
</comment>
<dbReference type="InterPro" id="IPR011833">
    <property type="entry name" value="Glycg_phsphrylas"/>
</dbReference>
<name>F5RPS1_9FIRM</name>
<keyword evidence="5" id="KW-0963">Cytoplasm</keyword>